<keyword evidence="4 6" id="KW-0378">Hydrolase</keyword>
<dbReference type="CDD" id="cd09873">
    <property type="entry name" value="PIN_Pae0151-like"/>
    <property type="match status" value="1"/>
</dbReference>
<evidence type="ECO:0000256" key="3">
    <source>
        <dbReference type="ARBA" id="ARBA00022723"/>
    </source>
</evidence>
<keyword evidence="9" id="KW-1185">Reference proteome</keyword>
<sequence>MIVVDATVWVDLLRGHLPSTYADRIGIAGCIAPPHVDFEVGSALIRLERRGDLEPGQAAVLIAAFSSHPVERVREPEDATEALTVLNNATYADAWYVAMAKRREYALMTLDEGMKEAARIHGVDLVGAA</sequence>
<keyword evidence="6" id="KW-0800">Toxin</keyword>
<evidence type="ECO:0000256" key="1">
    <source>
        <dbReference type="ARBA" id="ARBA00022649"/>
    </source>
</evidence>
<evidence type="ECO:0000259" key="7">
    <source>
        <dbReference type="Pfam" id="PF01850"/>
    </source>
</evidence>
<keyword evidence="5 6" id="KW-0460">Magnesium</keyword>
<dbReference type="Proteomes" id="UP001595767">
    <property type="component" value="Unassembled WGS sequence"/>
</dbReference>
<keyword evidence="2 6" id="KW-0540">Nuclease</keyword>
<dbReference type="SUPFAM" id="SSF88723">
    <property type="entry name" value="PIN domain-like"/>
    <property type="match status" value="1"/>
</dbReference>
<evidence type="ECO:0000313" key="9">
    <source>
        <dbReference type="Proteomes" id="UP001595767"/>
    </source>
</evidence>
<dbReference type="InterPro" id="IPR029060">
    <property type="entry name" value="PIN-like_dom_sf"/>
</dbReference>
<dbReference type="EC" id="3.1.-.-" evidence="6"/>
<evidence type="ECO:0000256" key="4">
    <source>
        <dbReference type="ARBA" id="ARBA00022801"/>
    </source>
</evidence>
<feature type="binding site" evidence="6">
    <location>
        <position position="5"/>
    </location>
    <ligand>
        <name>Mg(2+)</name>
        <dbReference type="ChEBI" id="CHEBI:18420"/>
    </ligand>
</feature>
<dbReference type="PANTHER" id="PTHR35901">
    <property type="entry name" value="RIBONUCLEASE VAPC3"/>
    <property type="match status" value="1"/>
</dbReference>
<proteinExistence type="inferred from homology"/>
<comment type="similarity">
    <text evidence="6">Belongs to the PINc/VapC protein family.</text>
</comment>
<dbReference type="InterPro" id="IPR022907">
    <property type="entry name" value="VapC_family"/>
</dbReference>
<feature type="binding site" evidence="6">
    <location>
        <position position="93"/>
    </location>
    <ligand>
        <name>Mg(2+)</name>
        <dbReference type="ChEBI" id="CHEBI:18420"/>
    </ligand>
</feature>
<dbReference type="EMBL" id="JBHSBA010000005">
    <property type="protein sequence ID" value="MFC4125636.1"/>
    <property type="molecule type" value="Genomic_DNA"/>
</dbReference>
<feature type="domain" description="PIN" evidence="7">
    <location>
        <begin position="2"/>
        <end position="119"/>
    </location>
</feature>
<name>A0ABV8L442_9NOCA</name>
<dbReference type="InterPro" id="IPR002716">
    <property type="entry name" value="PIN_dom"/>
</dbReference>
<evidence type="ECO:0000313" key="8">
    <source>
        <dbReference type="EMBL" id="MFC4125636.1"/>
    </source>
</evidence>
<organism evidence="8 9">
    <name type="scientific">Nocardia rhizosphaerae</name>
    <dbReference type="NCBI Taxonomy" id="1691571"/>
    <lineage>
        <taxon>Bacteria</taxon>
        <taxon>Bacillati</taxon>
        <taxon>Actinomycetota</taxon>
        <taxon>Actinomycetes</taxon>
        <taxon>Mycobacteriales</taxon>
        <taxon>Nocardiaceae</taxon>
        <taxon>Nocardia</taxon>
    </lineage>
</organism>
<protein>
    <recommendedName>
        <fullName evidence="6">Ribonuclease VapC</fullName>
        <shortName evidence="6">RNase VapC</shortName>
        <ecNumber evidence="6">3.1.-.-</ecNumber>
    </recommendedName>
    <alternativeName>
        <fullName evidence="6">Toxin VapC</fullName>
    </alternativeName>
</protein>
<keyword evidence="1 6" id="KW-1277">Toxin-antitoxin system</keyword>
<dbReference type="RefSeq" id="WP_378550023.1">
    <property type="nucleotide sequence ID" value="NZ_JBHSBA010000005.1"/>
</dbReference>
<accession>A0ABV8L442</accession>
<keyword evidence="3 6" id="KW-0479">Metal-binding</keyword>
<gene>
    <name evidence="6" type="primary">vapC</name>
    <name evidence="8" type="ORF">ACFOW8_11910</name>
</gene>
<dbReference type="Pfam" id="PF01850">
    <property type="entry name" value="PIN"/>
    <property type="match status" value="1"/>
</dbReference>
<reference evidence="9" key="1">
    <citation type="journal article" date="2019" name="Int. J. Syst. Evol. Microbiol.">
        <title>The Global Catalogue of Microorganisms (GCM) 10K type strain sequencing project: providing services to taxonomists for standard genome sequencing and annotation.</title>
        <authorList>
            <consortium name="The Broad Institute Genomics Platform"/>
            <consortium name="The Broad Institute Genome Sequencing Center for Infectious Disease"/>
            <person name="Wu L."/>
            <person name="Ma J."/>
        </authorList>
    </citation>
    <scope>NUCLEOTIDE SEQUENCE [LARGE SCALE GENOMIC DNA]</scope>
    <source>
        <strain evidence="9">CGMCC 4.7204</strain>
    </source>
</reference>
<dbReference type="Gene3D" id="3.40.50.1010">
    <property type="entry name" value="5'-nuclease"/>
    <property type="match status" value="1"/>
</dbReference>
<dbReference type="InterPro" id="IPR044153">
    <property type="entry name" value="PIN_Pae0151-like"/>
</dbReference>
<comment type="caution">
    <text evidence="8">The sequence shown here is derived from an EMBL/GenBank/DDBJ whole genome shotgun (WGS) entry which is preliminary data.</text>
</comment>
<dbReference type="InterPro" id="IPR051619">
    <property type="entry name" value="TypeII_TA_RNase_PINc/VapC"/>
</dbReference>
<comment type="cofactor">
    <cofactor evidence="6">
        <name>Mg(2+)</name>
        <dbReference type="ChEBI" id="CHEBI:18420"/>
    </cofactor>
</comment>
<dbReference type="HAMAP" id="MF_00265">
    <property type="entry name" value="VapC_Nob1"/>
    <property type="match status" value="1"/>
</dbReference>
<evidence type="ECO:0000256" key="2">
    <source>
        <dbReference type="ARBA" id="ARBA00022722"/>
    </source>
</evidence>
<evidence type="ECO:0000256" key="6">
    <source>
        <dbReference type="HAMAP-Rule" id="MF_00265"/>
    </source>
</evidence>
<evidence type="ECO:0000256" key="5">
    <source>
        <dbReference type="ARBA" id="ARBA00022842"/>
    </source>
</evidence>
<dbReference type="PANTHER" id="PTHR35901:SF1">
    <property type="entry name" value="EXONUCLEASE VAPC9"/>
    <property type="match status" value="1"/>
</dbReference>
<comment type="function">
    <text evidence="6">Toxic component of a toxin-antitoxin (TA) system. An RNase.</text>
</comment>